<evidence type="ECO:0000256" key="9">
    <source>
        <dbReference type="ARBA" id="ARBA00038437"/>
    </source>
</evidence>
<evidence type="ECO:0000313" key="14">
    <source>
        <dbReference type="EMBL" id="PZR08263.1"/>
    </source>
</evidence>
<dbReference type="Pfam" id="PF00270">
    <property type="entry name" value="DEAD"/>
    <property type="match status" value="1"/>
</dbReference>
<feature type="compositionally biased region" description="Basic and acidic residues" evidence="10">
    <location>
        <begin position="547"/>
        <end position="556"/>
    </location>
</feature>
<dbReference type="InterPro" id="IPR050079">
    <property type="entry name" value="DEAD_box_RNA_helicase"/>
</dbReference>
<feature type="domain" description="HTH araC/xylS-type" evidence="11">
    <location>
        <begin position="1"/>
        <end position="25"/>
    </location>
</feature>
<dbReference type="Gene3D" id="1.10.3210.30">
    <property type="match status" value="1"/>
</dbReference>
<sequence length="787" mass="86698">MSNVSAFEEFFRRATGQTPLPYQSRLATEDPWPARIEVPTGLGKTLAVVVAWLWRRQHPQFATTTPRRLVYCLPMRVLVEQSRDVVLEVVRRLDAKTRVTVLMGGVEDSGEWDTAPCDDAIILGTQDMLLSRALNRGYGMSRYRWPLHFGLLNTDCLWVIDEVQLVGSGVATTAQLQALRRKLGTHLPTQTTWMSATLEERWLQTVDVEAEDVAGHLMLDSADRANAVVASRLGASKACSRALTPMGDAVGLAREVLGNHRPGSRTLVIVNTVARAQELFTQLQKKAPAARLVLLHSRFRAPDRRIALEHALAAPPPEGTILVSTQVIEAGVDLSSSTLFTELAPWSSMVQRFGRCNRRGELSDARVFWLGLPEKRGKLELPYSADALDDAAAALHELHEVGPAALPRRELALETGLVLRRRDLLDLFDTTPDLMGNDVDVSRFIRDADDHDLRVCWRDFSDEPNSRDPSPARDELCAVSIAIVRDWQKSGREMWCWNGVAGNWEPVQRIYPGLTLLLRAADGGYDSATGLQPKSRTPVVAVPTVETSKDEDRQYDGDPESELGRWYGLSEHSADVSAESAFLSTKLGLPQETVELLATAGRWHDLGKAHPVWQDAAKKLGVNPPTDFIAKSQSERGRIRFERRGFRHELASALASLQHGLSDLAAYLVASHHGKVRMSLRALPKEGPPTRGGAPAPEVRFARGVWEGDVLPSVDLGGGVQVPETTLTLSYMELGLDPQTGPSWAERMLALRDSPALGPFRMGFLEALVKCADERASARISAKKGVS</sequence>
<dbReference type="SUPFAM" id="SSF52540">
    <property type="entry name" value="P-loop containing nucleoside triphosphate hydrolases"/>
    <property type="match status" value="1"/>
</dbReference>
<evidence type="ECO:0000259" key="13">
    <source>
        <dbReference type="PROSITE" id="PS51643"/>
    </source>
</evidence>
<name>A0A2W5T5M7_9BACT</name>
<dbReference type="PANTHER" id="PTHR47959:SF16">
    <property type="entry name" value="CRISPR-ASSOCIATED NUCLEASE_HELICASE CAS3-RELATED"/>
    <property type="match status" value="1"/>
</dbReference>
<dbReference type="InterPro" id="IPR054712">
    <property type="entry name" value="Cas3-like_dom"/>
</dbReference>
<keyword evidence="8" id="KW-0051">Antiviral defense</keyword>
<feature type="domain" description="Helicase C-terminal" evidence="12">
    <location>
        <begin position="252"/>
        <end position="417"/>
    </location>
</feature>
<dbReference type="PROSITE" id="PS51194">
    <property type="entry name" value="HELICASE_CTER"/>
    <property type="match status" value="1"/>
</dbReference>
<dbReference type="GO" id="GO:0003700">
    <property type="term" value="F:DNA-binding transcription factor activity"/>
    <property type="evidence" value="ECO:0007669"/>
    <property type="project" value="InterPro"/>
</dbReference>
<dbReference type="PROSITE" id="PS51643">
    <property type="entry name" value="HD_CAS3"/>
    <property type="match status" value="1"/>
</dbReference>
<evidence type="ECO:0000259" key="11">
    <source>
        <dbReference type="PROSITE" id="PS01124"/>
    </source>
</evidence>
<keyword evidence="4" id="KW-0547">Nucleotide-binding</keyword>
<dbReference type="Pfam" id="PF18019">
    <property type="entry name" value="Cas3_HD"/>
    <property type="match status" value="1"/>
</dbReference>
<dbReference type="EMBL" id="QFQP01000026">
    <property type="protein sequence ID" value="PZR08263.1"/>
    <property type="molecule type" value="Genomic_DNA"/>
</dbReference>
<dbReference type="PANTHER" id="PTHR47959">
    <property type="entry name" value="ATP-DEPENDENT RNA HELICASE RHLE-RELATED"/>
    <property type="match status" value="1"/>
</dbReference>
<dbReference type="GO" id="GO:0043565">
    <property type="term" value="F:sequence-specific DNA binding"/>
    <property type="evidence" value="ECO:0007669"/>
    <property type="project" value="InterPro"/>
</dbReference>
<dbReference type="GO" id="GO:0046872">
    <property type="term" value="F:metal ion binding"/>
    <property type="evidence" value="ECO:0007669"/>
    <property type="project" value="UniProtKB-KW"/>
</dbReference>
<evidence type="ECO:0000256" key="7">
    <source>
        <dbReference type="ARBA" id="ARBA00022840"/>
    </source>
</evidence>
<keyword evidence="6" id="KW-0347">Helicase</keyword>
<evidence type="ECO:0000256" key="6">
    <source>
        <dbReference type="ARBA" id="ARBA00022806"/>
    </source>
</evidence>
<dbReference type="GO" id="GO:0005524">
    <property type="term" value="F:ATP binding"/>
    <property type="evidence" value="ECO:0007669"/>
    <property type="project" value="UniProtKB-KW"/>
</dbReference>
<dbReference type="Proteomes" id="UP000249061">
    <property type="component" value="Unassembled WGS sequence"/>
</dbReference>
<dbReference type="InterPro" id="IPR011545">
    <property type="entry name" value="DEAD/DEAH_box_helicase_dom"/>
</dbReference>
<feature type="region of interest" description="Disordered" evidence="10">
    <location>
        <begin position="529"/>
        <end position="559"/>
    </location>
</feature>
<dbReference type="InterPro" id="IPR018060">
    <property type="entry name" value="HTH_AraC"/>
</dbReference>
<proteinExistence type="inferred from homology"/>
<comment type="similarity">
    <text evidence="1">In the N-terminal section; belongs to the CRISPR-associated nuclease Cas3-HD family.</text>
</comment>
<keyword evidence="7" id="KW-0067">ATP-binding</keyword>
<evidence type="ECO:0000256" key="8">
    <source>
        <dbReference type="ARBA" id="ARBA00023118"/>
    </source>
</evidence>
<comment type="caution">
    <text evidence="14">The sequence shown here is derived from an EMBL/GenBank/DDBJ whole genome shotgun (WGS) entry which is preliminary data.</text>
</comment>
<dbReference type="InterPro" id="IPR006483">
    <property type="entry name" value="CRISPR-assoc_Cas3_HD"/>
</dbReference>
<keyword evidence="5" id="KW-0378">Hydrolase</keyword>
<dbReference type="PROSITE" id="PS01124">
    <property type="entry name" value="HTH_ARAC_FAMILY_2"/>
    <property type="match status" value="1"/>
</dbReference>
<keyword evidence="14" id="KW-0540">Nuclease</keyword>
<dbReference type="InterPro" id="IPR001650">
    <property type="entry name" value="Helicase_C-like"/>
</dbReference>
<accession>A0A2W5T5M7</accession>
<evidence type="ECO:0000313" key="15">
    <source>
        <dbReference type="Proteomes" id="UP000249061"/>
    </source>
</evidence>
<reference evidence="14 15" key="1">
    <citation type="submission" date="2017-08" db="EMBL/GenBank/DDBJ databases">
        <title>Infants hospitalized years apart are colonized by the same room-sourced microbial strains.</title>
        <authorList>
            <person name="Brooks B."/>
            <person name="Olm M.R."/>
            <person name="Firek B.A."/>
            <person name="Baker R."/>
            <person name="Thomas B.C."/>
            <person name="Morowitz M.J."/>
            <person name="Banfield J.F."/>
        </authorList>
    </citation>
    <scope>NUCLEOTIDE SEQUENCE [LARGE SCALE GENOMIC DNA]</scope>
    <source>
        <strain evidence="14">S2_003_000_R2_14</strain>
    </source>
</reference>
<dbReference type="Gene3D" id="3.40.50.300">
    <property type="entry name" value="P-loop containing nucleotide triphosphate hydrolases"/>
    <property type="match status" value="2"/>
</dbReference>
<evidence type="ECO:0000256" key="10">
    <source>
        <dbReference type="SAM" id="MobiDB-lite"/>
    </source>
</evidence>
<dbReference type="InterPro" id="IPR038257">
    <property type="entry name" value="CRISPR-assoc_Cas3_HD_sf"/>
</dbReference>
<evidence type="ECO:0000256" key="1">
    <source>
        <dbReference type="ARBA" id="ARBA00006847"/>
    </source>
</evidence>
<evidence type="ECO:0000256" key="3">
    <source>
        <dbReference type="ARBA" id="ARBA00022723"/>
    </source>
</evidence>
<dbReference type="AlphaFoldDB" id="A0A2W5T5M7"/>
<dbReference type="GO" id="GO:0016787">
    <property type="term" value="F:hydrolase activity"/>
    <property type="evidence" value="ECO:0007669"/>
    <property type="project" value="UniProtKB-KW"/>
</dbReference>
<dbReference type="SMART" id="SM00490">
    <property type="entry name" value="HELICc"/>
    <property type="match status" value="1"/>
</dbReference>
<protein>
    <submittedName>
        <fullName evidence="14">CRISPR-associated endonuclease Cas3</fullName>
    </submittedName>
</protein>
<dbReference type="InterPro" id="IPR027417">
    <property type="entry name" value="P-loop_NTPase"/>
</dbReference>
<comment type="similarity">
    <text evidence="9">Belongs to the DEAD box helicase family.</text>
</comment>
<dbReference type="GO" id="GO:0004519">
    <property type="term" value="F:endonuclease activity"/>
    <property type="evidence" value="ECO:0007669"/>
    <property type="project" value="UniProtKB-KW"/>
</dbReference>
<evidence type="ECO:0000256" key="4">
    <source>
        <dbReference type="ARBA" id="ARBA00022741"/>
    </source>
</evidence>
<dbReference type="Pfam" id="PF22590">
    <property type="entry name" value="Cas3-like_C_2"/>
    <property type="match status" value="1"/>
</dbReference>
<dbReference type="GO" id="GO:0051607">
    <property type="term" value="P:defense response to virus"/>
    <property type="evidence" value="ECO:0007669"/>
    <property type="project" value="UniProtKB-KW"/>
</dbReference>
<evidence type="ECO:0000256" key="2">
    <source>
        <dbReference type="ARBA" id="ARBA00009046"/>
    </source>
</evidence>
<dbReference type="GO" id="GO:0003724">
    <property type="term" value="F:RNA helicase activity"/>
    <property type="evidence" value="ECO:0007669"/>
    <property type="project" value="TreeGrafter"/>
</dbReference>
<dbReference type="NCBIfam" id="TIGR01596">
    <property type="entry name" value="cas3_HD"/>
    <property type="match status" value="1"/>
</dbReference>
<evidence type="ECO:0000256" key="5">
    <source>
        <dbReference type="ARBA" id="ARBA00022801"/>
    </source>
</evidence>
<evidence type="ECO:0000259" key="12">
    <source>
        <dbReference type="PROSITE" id="PS51194"/>
    </source>
</evidence>
<keyword evidence="3" id="KW-0479">Metal-binding</keyword>
<organism evidence="14 15">
    <name type="scientific">Archangium gephyra</name>
    <dbReference type="NCBI Taxonomy" id="48"/>
    <lineage>
        <taxon>Bacteria</taxon>
        <taxon>Pseudomonadati</taxon>
        <taxon>Myxococcota</taxon>
        <taxon>Myxococcia</taxon>
        <taxon>Myxococcales</taxon>
        <taxon>Cystobacterineae</taxon>
        <taxon>Archangiaceae</taxon>
        <taxon>Archangium</taxon>
    </lineage>
</organism>
<keyword evidence="14" id="KW-0255">Endonuclease</keyword>
<gene>
    <name evidence="14" type="ORF">DI536_25505</name>
</gene>
<dbReference type="GO" id="GO:0005829">
    <property type="term" value="C:cytosol"/>
    <property type="evidence" value="ECO:0007669"/>
    <property type="project" value="TreeGrafter"/>
</dbReference>
<comment type="similarity">
    <text evidence="2">In the central section; belongs to the CRISPR-associated helicase Cas3 family.</text>
</comment>
<feature type="domain" description="HD Cas3-type" evidence="13">
    <location>
        <begin position="562"/>
        <end position="776"/>
    </location>
</feature>
<dbReference type="SUPFAM" id="SSF109604">
    <property type="entry name" value="HD-domain/PDEase-like"/>
    <property type="match status" value="1"/>
</dbReference>